<keyword evidence="4" id="KW-0788">Thiol protease</keyword>
<dbReference type="Proteomes" id="UP000292927">
    <property type="component" value="Unassembled WGS sequence"/>
</dbReference>
<dbReference type="GO" id="GO:0006508">
    <property type="term" value="P:proteolysis"/>
    <property type="evidence" value="ECO:0007669"/>
    <property type="project" value="UniProtKB-KW"/>
</dbReference>
<keyword evidence="8" id="KW-1185">Reference proteome</keyword>
<comment type="caution">
    <text evidence="7">The sequence shown here is derived from an EMBL/GenBank/DDBJ whole genome shotgun (WGS) entry which is preliminary data.</text>
</comment>
<evidence type="ECO:0000256" key="5">
    <source>
        <dbReference type="ARBA" id="ARBA00044503"/>
    </source>
</evidence>
<dbReference type="PANTHER" id="PTHR39178">
    <property type="entry name" value="HYPOTHETICAL RIBOSOME-ASSOCIATED PROTEIN"/>
    <property type="match status" value="1"/>
</dbReference>
<sequence length="109" mass="12242">MIRVTIMQDSLGEPVGFVTEGHAEYAEAGRDIICAAVSVLVLNAVNSVEQFTEDGFQAEQEQESGKIRFHFTEEPSVSGRLLIRSMILGLEQIQEEYGTDYLRLQFEEV</sequence>
<keyword evidence="3" id="KW-0378">Hydrolase</keyword>
<dbReference type="Gene3D" id="3.30.70.1490">
    <property type="entry name" value="Cysteine protease Prp"/>
    <property type="match status" value="1"/>
</dbReference>
<evidence type="ECO:0000256" key="2">
    <source>
        <dbReference type="ARBA" id="ARBA00022670"/>
    </source>
</evidence>
<dbReference type="EMBL" id="SGXF01000006">
    <property type="protein sequence ID" value="RZS93003.1"/>
    <property type="molecule type" value="Genomic_DNA"/>
</dbReference>
<dbReference type="GO" id="GO:0042254">
    <property type="term" value="P:ribosome biogenesis"/>
    <property type="evidence" value="ECO:0007669"/>
    <property type="project" value="UniProtKB-KW"/>
</dbReference>
<gene>
    <name evidence="7" type="ORF">EV209_2749</name>
</gene>
<organism evidence="7 8">
    <name type="scientific">Cuneatibacter caecimuris</name>
    <dbReference type="NCBI Taxonomy" id="1796618"/>
    <lineage>
        <taxon>Bacteria</taxon>
        <taxon>Bacillati</taxon>
        <taxon>Bacillota</taxon>
        <taxon>Clostridia</taxon>
        <taxon>Lachnospirales</taxon>
        <taxon>Lachnospiraceae</taxon>
        <taxon>Cuneatibacter</taxon>
    </lineage>
</organism>
<protein>
    <recommendedName>
        <fullName evidence="6">Ribosomal processing cysteine protease Prp</fullName>
    </recommendedName>
</protein>
<evidence type="ECO:0000313" key="7">
    <source>
        <dbReference type="EMBL" id="RZS93003.1"/>
    </source>
</evidence>
<dbReference type="OrthoDB" id="48998at2"/>
<dbReference type="CDD" id="cd16332">
    <property type="entry name" value="Prp-like"/>
    <property type="match status" value="1"/>
</dbReference>
<dbReference type="SUPFAM" id="SSF118010">
    <property type="entry name" value="TM1457-like"/>
    <property type="match status" value="1"/>
</dbReference>
<name>A0A4Q7NZS5_9FIRM</name>
<accession>A0A4Q7NZS5</accession>
<dbReference type="Pfam" id="PF04327">
    <property type="entry name" value="Peptidase_Prp"/>
    <property type="match status" value="1"/>
</dbReference>
<dbReference type="InterPro" id="IPR007422">
    <property type="entry name" value="Peptidase_Prp"/>
</dbReference>
<comment type="similarity">
    <text evidence="5">Belongs to the Prp family.</text>
</comment>
<reference evidence="7 8" key="1">
    <citation type="submission" date="2019-02" db="EMBL/GenBank/DDBJ databases">
        <title>Genomic Encyclopedia of Type Strains, Phase IV (KMG-IV): sequencing the most valuable type-strain genomes for metagenomic binning, comparative biology and taxonomic classification.</title>
        <authorList>
            <person name="Goeker M."/>
        </authorList>
    </citation>
    <scope>NUCLEOTIDE SEQUENCE [LARGE SCALE GENOMIC DNA]</scope>
    <source>
        <strain evidence="7 8">DSM 29486</strain>
    </source>
</reference>
<keyword evidence="1" id="KW-0690">Ribosome biogenesis</keyword>
<dbReference type="InterPro" id="IPR036764">
    <property type="entry name" value="Peptidase_Prp_sf"/>
</dbReference>
<dbReference type="PANTHER" id="PTHR39178:SF1">
    <property type="entry name" value="RIBOSOMAL-PROCESSING CYSTEINE PROTEASE PRP"/>
    <property type="match status" value="1"/>
</dbReference>
<evidence type="ECO:0000256" key="6">
    <source>
        <dbReference type="ARBA" id="ARBA00044538"/>
    </source>
</evidence>
<dbReference type="AlphaFoldDB" id="A0A4Q7NZS5"/>
<dbReference type="RefSeq" id="WP_130435999.1">
    <property type="nucleotide sequence ID" value="NZ_SGXF01000006.1"/>
</dbReference>
<evidence type="ECO:0000313" key="8">
    <source>
        <dbReference type="Proteomes" id="UP000292927"/>
    </source>
</evidence>
<keyword evidence="2" id="KW-0645">Protease</keyword>
<evidence type="ECO:0000256" key="3">
    <source>
        <dbReference type="ARBA" id="ARBA00022801"/>
    </source>
</evidence>
<proteinExistence type="inferred from homology"/>
<dbReference type="GO" id="GO:0008234">
    <property type="term" value="F:cysteine-type peptidase activity"/>
    <property type="evidence" value="ECO:0007669"/>
    <property type="project" value="UniProtKB-KW"/>
</dbReference>
<evidence type="ECO:0000256" key="4">
    <source>
        <dbReference type="ARBA" id="ARBA00022807"/>
    </source>
</evidence>
<evidence type="ECO:0000256" key="1">
    <source>
        <dbReference type="ARBA" id="ARBA00022517"/>
    </source>
</evidence>